<dbReference type="eggNOG" id="ENOG502R5TW">
    <property type="taxonomic scope" value="Eukaryota"/>
</dbReference>
<evidence type="ECO:0000313" key="2">
    <source>
        <dbReference type="Proteomes" id="UP000059680"/>
    </source>
</evidence>
<dbReference type="Gramene" id="Os04t0110350-01">
    <property type="protein sequence ID" value="Os04t0110350-01"/>
    <property type="gene ID" value="Os04g0110350"/>
</dbReference>
<dbReference type="AlphaFoldDB" id="A0A0P0W5Z5"/>
<reference evidence="1 2" key="2">
    <citation type="journal article" date="2013" name="Plant Cell Physiol.">
        <title>Rice Annotation Project Database (RAP-DB): an integrative and interactive database for rice genomics.</title>
        <authorList>
            <person name="Sakai H."/>
            <person name="Lee S.S."/>
            <person name="Tanaka T."/>
            <person name="Numa H."/>
            <person name="Kim J."/>
            <person name="Kawahara Y."/>
            <person name="Wakimoto H."/>
            <person name="Yang C.C."/>
            <person name="Iwamoto M."/>
            <person name="Abe T."/>
            <person name="Yamada Y."/>
            <person name="Muto A."/>
            <person name="Inokuchi H."/>
            <person name="Ikemura T."/>
            <person name="Matsumoto T."/>
            <person name="Sasaki T."/>
            <person name="Itoh T."/>
        </authorList>
    </citation>
    <scope>NUCLEOTIDE SEQUENCE [LARGE SCALE GENOMIC DNA]</scope>
    <source>
        <strain evidence="2">cv. Nipponbare</strain>
    </source>
</reference>
<accession>A0A0P0W5Z5</accession>
<reference evidence="1 2" key="3">
    <citation type="journal article" date="2013" name="Rice">
        <title>Improvement of the Oryza sativa Nipponbare reference genome using next generation sequence and optical map data.</title>
        <authorList>
            <person name="Kawahara Y."/>
            <person name="de la Bastide M."/>
            <person name="Hamilton J.P."/>
            <person name="Kanamori H."/>
            <person name="McCombie W.R."/>
            <person name="Ouyang S."/>
            <person name="Schwartz D.C."/>
            <person name="Tanaka T."/>
            <person name="Wu J."/>
            <person name="Zhou S."/>
            <person name="Childs K.L."/>
            <person name="Davidson R.M."/>
            <person name="Lin H."/>
            <person name="Quesada-Ocampo L."/>
            <person name="Vaillancourt B."/>
            <person name="Sakai H."/>
            <person name="Lee S.S."/>
            <person name="Kim J."/>
            <person name="Numa H."/>
            <person name="Itoh T."/>
            <person name="Buell C.R."/>
            <person name="Matsumoto T."/>
        </authorList>
    </citation>
    <scope>NUCLEOTIDE SEQUENCE [LARGE SCALE GENOMIC DNA]</scope>
    <source>
        <strain evidence="2">cv. Nipponbare</strain>
    </source>
</reference>
<protein>
    <submittedName>
        <fullName evidence="1">Os04g0110350 protein</fullName>
    </submittedName>
</protein>
<feature type="non-terminal residue" evidence="1">
    <location>
        <position position="1"/>
    </location>
</feature>
<dbReference type="Proteomes" id="UP000059680">
    <property type="component" value="Chromosome 4"/>
</dbReference>
<organism evidence="1 2">
    <name type="scientific">Oryza sativa subsp. japonica</name>
    <name type="common">Rice</name>
    <dbReference type="NCBI Taxonomy" id="39947"/>
    <lineage>
        <taxon>Eukaryota</taxon>
        <taxon>Viridiplantae</taxon>
        <taxon>Streptophyta</taxon>
        <taxon>Embryophyta</taxon>
        <taxon>Tracheophyta</taxon>
        <taxon>Spermatophyta</taxon>
        <taxon>Magnoliopsida</taxon>
        <taxon>Liliopsida</taxon>
        <taxon>Poales</taxon>
        <taxon>Poaceae</taxon>
        <taxon>BOP clade</taxon>
        <taxon>Oryzoideae</taxon>
        <taxon>Oryzeae</taxon>
        <taxon>Oryzinae</taxon>
        <taxon>Oryza</taxon>
        <taxon>Oryza sativa</taxon>
    </lineage>
</organism>
<dbReference type="EMBL" id="AP014960">
    <property type="protein sequence ID" value="BAS87568.1"/>
    <property type="molecule type" value="Genomic_DNA"/>
</dbReference>
<reference evidence="2" key="1">
    <citation type="journal article" date="2005" name="Nature">
        <title>The map-based sequence of the rice genome.</title>
        <authorList>
            <consortium name="International rice genome sequencing project (IRGSP)"/>
            <person name="Matsumoto T."/>
            <person name="Wu J."/>
            <person name="Kanamori H."/>
            <person name="Katayose Y."/>
            <person name="Fujisawa M."/>
            <person name="Namiki N."/>
            <person name="Mizuno H."/>
            <person name="Yamamoto K."/>
            <person name="Antonio B.A."/>
            <person name="Baba T."/>
            <person name="Sakata K."/>
            <person name="Nagamura Y."/>
            <person name="Aoki H."/>
            <person name="Arikawa K."/>
            <person name="Arita K."/>
            <person name="Bito T."/>
            <person name="Chiden Y."/>
            <person name="Fujitsuka N."/>
            <person name="Fukunaka R."/>
            <person name="Hamada M."/>
            <person name="Harada C."/>
            <person name="Hayashi A."/>
            <person name="Hijishita S."/>
            <person name="Honda M."/>
            <person name="Hosokawa S."/>
            <person name="Ichikawa Y."/>
            <person name="Idonuma A."/>
            <person name="Iijima M."/>
            <person name="Ikeda M."/>
            <person name="Ikeno M."/>
            <person name="Ito K."/>
            <person name="Ito S."/>
            <person name="Ito T."/>
            <person name="Ito Y."/>
            <person name="Ito Y."/>
            <person name="Iwabuchi A."/>
            <person name="Kamiya K."/>
            <person name="Karasawa W."/>
            <person name="Kurita K."/>
            <person name="Katagiri S."/>
            <person name="Kikuta A."/>
            <person name="Kobayashi H."/>
            <person name="Kobayashi N."/>
            <person name="Machita K."/>
            <person name="Maehara T."/>
            <person name="Masukawa M."/>
            <person name="Mizubayashi T."/>
            <person name="Mukai Y."/>
            <person name="Nagasaki H."/>
            <person name="Nagata Y."/>
            <person name="Naito S."/>
            <person name="Nakashima M."/>
            <person name="Nakama Y."/>
            <person name="Nakamichi Y."/>
            <person name="Nakamura M."/>
            <person name="Meguro A."/>
            <person name="Negishi M."/>
            <person name="Ohta I."/>
            <person name="Ohta T."/>
            <person name="Okamoto M."/>
            <person name="Ono N."/>
            <person name="Saji S."/>
            <person name="Sakaguchi M."/>
            <person name="Sakai K."/>
            <person name="Shibata M."/>
            <person name="Shimokawa T."/>
            <person name="Song J."/>
            <person name="Takazaki Y."/>
            <person name="Terasawa K."/>
            <person name="Tsugane M."/>
            <person name="Tsuji K."/>
            <person name="Ueda S."/>
            <person name="Waki K."/>
            <person name="Yamagata H."/>
            <person name="Yamamoto M."/>
            <person name="Yamamoto S."/>
            <person name="Yamane H."/>
            <person name="Yoshiki S."/>
            <person name="Yoshihara R."/>
            <person name="Yukawa K."/>
            <person name="Zhong H."/>
            <person name="Yano M."/>
            <person name="Yuan Q."/>
            <person name="Ouyang S."/>
            <person name="Liu J."/>
            <person name="Jones K.M."/>
            <person name="Gansberger K."/>
            <person name="Moffat K."/>
            <person name="Hill J."/>
            <person name="Bera J."/>
            <person name="Fadrosh D."/>
            <person name="Jin S."/>
            <person name="Johri S."/>
            <person name="Kim M."/>
            <person name="Overton L."/>
            <person name="Reardon M."/>
            <person name="Tsitrin T."/>
            <person name="Vuong H."/>
            <person name="Weaver B."/>
            <person name="Ciecko A."/>
            <person name="Tallon L."/>
            <person name="Jackson J."/>
            <person name="Pai G."/>
            <person name="Aken S.V."/>
            <person name="Utterback T."/>
            <person name="Reidmuller S."/>
            <person name="Feldblyum T."/>
            <person name="Hsiao J."/>
            <person name="Zismann V."/>
            <person name="Iobst S."/>
            <person name="de Vazeille A.R."/>
            <person name="Buell C.R."/>
            <person name="Ying K."/>
            <person name="Li Y."/>
            <person name="Lu T."/>
            <person name="Huang Y."/>
            <person name="Zhao Q."/>
            <person name="Feng Q."/>
            <person name="Zhang L."/>
            <person name="Zhu J."/>
            <person name="Weng Q."/>
            <person name="Mu J."/>
            <person name="Lu Y."/>
            <person name="Fan D."/>
            <person name="Liu Y."/>
            <person name="Guan J."/>
            <person name="Zhang Y."/>
            <person name="Yu S."/>
            <person name="Liu X."/>
            <person name="Zhang Y."/>
            <person name="Hong G."/>
            <person name="Han B."/>
            <person name="Choisne N."/>
            <person name="Demange N."/>
            <person name="Orjeda G."/>
            <person name="Samain S."/>
            <person name="Cattolico L."/>
            <person name="Pelletier E."/>
            <person name="Couloux A."/>
            <person name="Segurens B."/>
            <person name="Wincker P."/>
            <person name="D'Hont A."/>
            <person name="Scarpelli C."/>
            <person name="Weissenbach J."/>
            <person name="Salanoubat M."/>
            <person name="Quetier F."/>
            <person name="Yu Y."/>
            <person name="Kim H.R."/>
            <person name="Rambo T."/>
            <person name="Currie J."/>
            <person name="Collura K."/>
            <person name="Luo M."/>
            <person name="Yang T."/>
            <person name="Ammiraju J.S.S."/>
            <person name="Engler F."/>
            <person name="Soderlund C."/>
            <person name="Wing R.A."/>
            <person name="Palmer L.E."/>
            <person name="de la Bastide M."/>
            <person name="Spiegel L."/>
            <person name="Nascimento L."/>
            <person name="Zutavern T."/>
            <person name="O'Shaughnessy A."/>
            <person name="Dike S."/>
            <person name="Dedhia N."/>
            <person name="Preston R."/>
            <person name="Balija V."/>
            <person name="McCombie W.R."/>
            <person name="Chow T."/>
            <person name="Chen H."/>
            <person name="Chung M."/>
            <person name="Chen C."/>
            <person name="Shaw J."/>
            <person name="Wu H."/>
            <person name="Hsiao K."/>
            <person name="Chao Y."/>
            <person name="Chu M."/>
            <person name="Cheng C."/>
            <person name="Hour A."/>
            <person name="Lee P."/>
            <person name="Lin S."/>
            <person name="Lin Y."/>
            <person name="Liou J."/>
            <person name="Liu S."/>
            <person name="Hsing Y."/>
            <person name="Raghuvanshi S."/>
            <person name="Mohanty A."/>
            <person name="Bharti A.K."/>
            <person name="Gaur A."/>
            <person name="Gupta V."/>
            <person name="Kumar D."/>
            <person name="Ravi V."/>
            <person name="Vij S."/>
            <person name="Kapur A."/>
            <person name="Khurana P."/>
            <person name="Khurana P."/>
            <person name="Khurana J.P."/>
            <person name="Tyagi A.K."/>
            <person name="Gaikwad K."/>
            <person name="Singh A."/>
            <person name="Dalal V."/>
            <person name="Srivastava S."/>
            <person name="Dixit A."/>
            <person name="Pal A.K."/>
            <person name="Ghazi I.A."/>
            <person name="Yadav M."/>
            <person name="Pandit A."/>
            <person name="Bhargava A."/>
            <person name="Sureshbabu K."/>
            <person name="Batra K."/>
            <person name="Sharma T.R."/>
            <person name="Mohapatra T."/>
            <person name="Singh N.K."/>
            <person name="Messing J."/>
            <person name="Nelson A.B."/>
            <person name="Fuks G."/>
            <person name="Kavchok S."/>
            <person name="Keizer G."/>
            <person name="Linton E."/>
            <person name="Llaca V."/>
            <person name="Song R."/>
            <person name="Tanyolac B."/>
            <person name="Young S."/>
            <person name="Ho-Il K."/>
            <person name="Hahn J.H."/>
            <person name="Sangsakoo G."/>
            <person name="Vanavichit A."/>
            <person name="de Mattos Luiz.A.T."/>
            <person name="Zimmer P.D."/>
            <person name="Malone G."/>
            <person name="Dellagostin O."/>
            <person name="de Oliveira A.C."/>
            <person name="Bevan M."/>
            <person name="Bancroft I."/>
            <person name="Minx P."/>
            <person name="Cordum H."/>
            <person name="Wilson R."/>
            <person name="Cheng Z."/>
            <person name="Jin W."/>
            <person name="Jiang J."/>
            <person name="Leong S.A."/>
            <person name="Iwama H."/>
            <person name="Gojobori T."/>
            <person name="Itoh T."/>
            <person name="Niimura Y."/>
            <person name="Fujii Y."/>
            <person name="Habara T."/>
            <person name="Sakai H."/>
            <person name="Sato Y."/>
            <person name="Wilson G."/>
            <person name="Kumar K."/>
            <person name="McCouch S."/>
            <person name="Juretic N."/>
            <person name="Hoen D."/>
            <person name="Wright S."/>
            <person name="Bruskiewich R."/>
            <person name="Bureau T."/>
            <person name="Miyao A."/>
            <person name="Hirochika H."/>
            <person name="Nishikawa T."/>
            <person name="Kadowaki K."/>
            <person name="Sugiura M."/>
            <person name="Burr B."/>
            <person name="Sasaki T."/>
        </authorList>
    </citation>
    <scope>NUCLEOTIDE SEQUENCE [LARGE SCALE GENOMIC DNA]</scope>
    <source>
        <strain evidence="2">cv. Nipponbare</strain>
    </source>
</reference>
<gene>
    <name evidence="1" type="ordered locus">Os04g0110350</name>
    <name evidence="1" type="ORF">OSNPB_040110350</name>
</gene>
<proteinExistence type="predicted"/>
<keyword evidence="2" id="KW-1185">Reference proteome</keyword>
<evidence type="ECO:0000313" key="1">
    <source>
        <dbReference type="EMBL" id="BAS87568.1"/>
    </source>
</evidence>
<sequence length="76" mass="8344">FTPYPTGNLLPGIPGWWFGLGGNAAIREAIIALLSIRSFFRVLSVCSLARRTKLSASVKTDIFACILWSCTECDLH</sequence>
<dbReference type="InParanoid" id="A0A0P0W5Z5"/>
<dbReference type="PaxDb" id="39947-A0A0P0W5Z5"/>
<name>A0A0P0W5Z5_ORYSJ</name>